<reference evidence="5 6" key="1">
    <citation type="journal article" date="2014" name="Int. J. Syst. Evol. Microbiol.">
        <title>Nocardioides zeae sp. nov., isolated from the stem of Zea mays.</title>
        <authorList>
            <person name="Glaeser S.P."/>
            <person name="McInroy J.A."/>
            <person name="Busse H.J."/>
            <person name="Kampfer P."/>
        </authorList>
    </citation>
    <scope>NUCLEOTIDE SEQUENCE [LARGE SCALE GENOMIC DNA]</scope>
    <source>
        <strain evidence="5 6">JCM 30728</strain>
    </source>
</reference>
<evidence type="ECO:0000313" key="6">
    <source>
        <dbReference type="Proteomes" id="UP000468687"/>
    </source>
</evidence>
<feature type="domain" description="Thioesterase" evidence="3">
    <location>
        <begin position="181"/>
        <end position="251"/>
    </location>
</feature>
<dbReference type="GO" id="GO:0047617">
    <property type="term" value="F:fatty acyl-CoA hydrolase activity"/>
    <property type="evidence" value="ECO:0007669"/>
    <property type="project" value="InterPro"/>
</dbReference>
<accession>A0A6P0HQJ7</accession>
<dbReference type="InterPro" id="IPR039298">
    <property type="entry name" value="ACOT13"/>
</dbReference>
<keyword evidence="6" id="KW-1185">Reference proteome</keyword>
<evidence type="ECO:0000259" key="3">
    <source>
        <dbReference type="Pfam" id="PF03061"/>
    </source>
</evidence>
<evidence type="ECO:0000313" key="5">
    <source>
        <dbReference type="EMBL" id="NEN80437.1"/>
    </source>
</evidence>
<dbReference type="AlphaFoldDB" id="A0A6P0HQJ7"/>
<evidence type="ECO:0000256" key="2">
    <source>
        <dbReference type="ARBA" id="ARBA00022801"/>
    </source>
</evidence>
<proteinExistence type="inferred from homology"/>
<dbReference type="Proteomes" id="UP001239215">
    <property type="component" value="Unassembled WGS sequence"/>
</dbReference>
<evidence type="ECO:0000313" key="4">
    <source>
        <dbReference type="EMBL" id="MDQ1105406.1"/>
    </source>
</evidence>
<dbReference type="Pfam" id="PF03061">
    <property type="entry name" value="4HBT"/>
    <property type="match status" value="1"/>
</dbReference>
<keyword evidence="2" id="KW-0378">Hydrolase</keyword>
<dbReference type="Gene3D" id="3.10.129.10">
    <property type="entry name" value="Hotdog Thioesterase"/>
    <property type="match status" value="2"/>
</dbReference>
<sequence length="262" mass="26802">MGVAPRPLTVVTSGPEQLFGVSPVAQEGAELVATMPLGPGTRVGGRPQAAALGVLVDDVLGYAVNTLAAGWSVSTEVSMDLLTPLPADGWAECRARVVHADATGAVTEGVVTVGGDVVARAVLRGRFRDHEPDPAVLAAGRTVDLGPVDRTDLDTVLGGGVAQRARGLTVRTSSRFANPLGNLHGGMHVCFHERAAALAAPTLPSTASVRVQLVRGVPTGVDLELVPRVLHAGRTLAVVGVEARDGDGRLCSAATVVRHHGT</sequence>
<dbReference type="SUPFAM" id="SSF54637">
    <property type="entry name" value="Thioesterase/thiol ester dehydrase-isomerase"/>
    <property type="match status" value="2"/>
</dbReference>
<evidence type="ECO:0000256" key="1">
    <source>
        <dbReference type="ARBA" id="ARBA00008324"/>
    </source>
</evidence>
<name>A0A6P0HQJ7_9ACTN</name>
<dbReference type="EMBL" id="JAUTAN010000001">
    <property type="protein sequence ID" value="MDQ1105406.1"/>
    <property type="molecule type" value="Genomic_DNA"/>
</dbReference>
<dbReference type="InterPro" id="IPR029069">
    <property type="entry name" value="HotDog_dom_sf"/>
</dbReference>
<protein>
    <submittedName>
        <fullName evidence="4">Acyl-coenzyme A thioesterase PaaI-like protein</fullName>
    </submittedName>
</protein>
<dbReference type="RefSeq" id="WP_163774301.1">
    <property type="nucleotide sequence ID" value="NZ_JAAGXA010000020.1"/>
</dbReference>
<dbReference type="Proteomes" id="UP000468687">
    <property type="component" value="Unassembled WGS sequence"/>
</dbReference>
<reference evidence="4" key="3">
    <citation type="submission" date="2023-07" db="EMBL/GenBank/DDBJ databases">
        <title>Functional and genomic diversity of the sorghum phyllosphere microbiome.</title>
        <authorList>
            <person name="Shade A."/>
        </authorList>
    </citation>
    <scope>NUCLEOTIDE SEQUENCE</scope>
    <source>
        <strain evidence="4">SORGH_AS_1067</strain>
    </source>
</reference>
<gene>
    <name evidence="5" type="ORF">G3T38_19485</name>
    <name evidence="4" type="ORF">QE405_002690</name>
</gene>
<organism evidence="5 6">
    <name type="scientific">Nocardioides zeae</name>
    <dbReference type="NCBI Taxonomy" id="1457234"/>
    <lineage>
        <taxon>Bacteria</taxon>
        <taxon>Bacillati</taxon>
        <taxon>Actinomycetota</taxon>
        <taxon>Actinomycetes</taxon>
        <taxon>Propionibacteriales</taxon>
        <taxon>Nocardioidaceae</taxon>
        <taxon>Nocardioides</taxon>
    </lineage>
</organism>
<comment type="caution">
    <text evidence="5">The sequence shown here is derived from an EMBL/GenBank/DDBJ whole genome shotgun (WGS) entry which is preliminary data.</text>
</comment>
<dbReference type="InterPro" id="IPR006683">
    <property type="entry name" value="Thioestr_dom"/>
</dbReference>
<dbReference type="PANTHER" id="PTHR21660:SF1">
    <property type="entry name" value="ACYL-COENZYME A THIOESTERASE 13"/>
    <property type="match status" value="1"/>
</dbReference>
<comment type="similarity">
    <text evidence="1">Belongs to the thioesterase PaaI family.</text>
</comment>
<dbReference type="EMBL" id="JAAGXA010000020">
    <property type="protein sequence ID" value="NEN80437.1"/>
    <property type="molecule type" value="Genomic_DNA"/>
</dbReference>
<reference evidence="5" key="2">
    <citation type="submission" date="2020-02" db="EMBL/GenBank/DDBJ databases">
        <authorList>
            <person name="Li X.-J."/>
            <person name="Wang C.-M."/>
        </authorList>
    </citation>
    <scope>NUCLEOTIDE SEQUENCE</scope>
    <source>
        <strain evidence="5">JCM 30728</strain>
    </source>
</reference>
<dbReference type="PANTHER" id="PTHR21660">
    <property type="entry name" value="THIOESTERASE SUPERFAMILY MEMBER-RELATED"/>
    <property type="match status" value="1"/>
</dbReference>